<evidence type="ECO:0000313" key="2">
    <source>
        <dbReference type="Proteomes" id="UP000709295"/>
    </source>
</evidence>
<evidence type="ECO:0008006" key="3">
    <source>
        <dbReference type="Google" id="ProtNLM"/>
    </source>
</evidence>
<dbReference type="EMBL" id="JAENGY010003204">
    <property type="protein sequence ID" value="KAG6942227.1"/>
    <property type="molecule type" value="Genomic_DNA"/>
</dbReference>
<protein>
    <recommendedName>
        <fullName evidence="3">RxLR effector protein</fullName>
    </recommendedName>
</protein>
<evidence type="ECO:0000313" key="1">
    <source>
        <dbReference type="EMBL" id="KAG6942227.1"/>
    </source>
</evidence>
<feature type="non-terminal residue" evidence="1">
    <location>
        <position position="1"/>
    </location>
</feature>
<sequence length="181" mass="20879">GGAAKVHTSNENEERATVGYGVNQASDKAVTKKLLTDLLDMDMLVKTVKERFLNMPSKMKDFELVSHPNWKALVKYQRMKYEKKIGVLPYATIDGVQLTKEKTQEKLLKWLAVKKPVDSVAKKLNVRSVPKRPQLPQQNWRAYRMYEKWFAADSNIKINEEGYSKFGTGYHTEEKTKEVLL</sequence>
<accession>A0A8J5IWD8</accession>
<gene>
    <name evidence="1" type="ORF">JG688_00018246</name>
</gene>
<dbReference type="Proteomes" id="UP000709295">
    <property type="component" value="Unassembled WGS sequence"/>
</dbReference>
<keyword evidence="2" id="KW-1185">Reference proteome</keyword>
<reference evidence="1" key="1">
    <citation type="submission" date="2021-01" db="EMBL/GenBank/DDBJ databases">
        <title>Phytophthora aleatoria, a newly-described species from Pinus radiata is distinct from Phytophthora cactorum isolates based on comparative genomics.</title>
        <authorList>
            <person name="Mcdougal R."/>
            <person name="Panda P."/>
            <person name="Williams N."/>
            <person name="Studholme D.J."/>
        </authorList>
    </citation>
    <scope>NUCLEOTIDE SEQUENCE</scope>
    <source>
        <strain evidence="1">NZFS 4037</strain>
    </source>
</reference>
<proteinExistence type="predicted"/>
<comment type="caution">
    <text evidence="1">The sequence shown here is derived from an EMBL/GenBank/DDBJ whole genome shotgun (WGS) entry which is preliminary data.</text>
</comment>
<organism evidence="1 2">
    <name type="scientific">Phytophthora aleatoria</name>
    <dbReference type="NCBI Taxonomy" id="2496075"/>
    <lineage>
        <taxon>Eukaryota</taxon>
        <taxon>Sar</taxon>
        <taxon>Stramenopiles</taxon>
        <taxon>Oomycota</taxon>
        <taxon>Peronosporomycetes</taxon>
        <taxon>Peronosporales</taxon>
        <taxon>Peronosporaceae</taxon>
        <taxon>Phytophthora</taxon>
    </lineage>
</organism>
<name>A0A8J5IWD8_9STRA</name>
<dbReference type="AlphaFoldDB" id="A0A8J5IWD8"/>